<sequence>MMNLNRIGDETDHGGKVETGSSTMRFDGCFVARKGDRVSCPQHPEVSPNFIEEDDAPMTDDGIPIARHGHQATCGLSAHFLSYLKEPRSWGDLVRDARAQDRHLATAARPARVGWPDVATLARSHLRRGLRRRPGRPYRSLGRVSSTTRAALRDQESCLLRFRHQLAMKPDRRNRRVDDGMRDVPSHSSTVHLSRTRQTPIVQPLRCE</sequence>
<protein>
    <submittedName>
        <fullName evidence="2">PAAR repeat-containing protein</fullName>
    </submittedName>
</protein>
<comment type="caution">
    <text evidence="2">The sequence shown here is derived from an EMBL/GenBank/DDBJ whole genome shotgun (WGS) entry which is preliminary data.</text>
</comment>
<proteinExistence type="predicted"/>
<feature type="compositionally biased region" description="Basic and acidic residues" evidence="1">
    <location>
        <begin position="176"/>
        <end position="185"/>
    </location>
</feature>
<accession>A0AAE8NLP1</accession>
<evidence type="ECO:0000313" key="3">
    <source>
        <dbReference type="Proteomes" id="UP000250416"/>
    </source>
</evidence>
<dbReference type="CDD" id="cd14744">
    <property type="entry name" value="PAAR_CT_2"/>
    <property type="match status" value="1"/>
</dbReference>
<feature type="compositionally biased region" description="Basic and acidic residues" evidence="1">
    <location>
        <begin position="7"/>
        <end position="16"/>
    </location>
</feature>
<evidence type="ECO:0000313" key="2">
    <source>
        <dbReference type="EMBL" id="SQA60662.1"/>
    </source>
</evidence>
<evidence type="ECO:0000256" key="1">
    <source>
        <dbReference type="SAM" id="MobiDB-lite"/>
    </source>
</evidence>
<reference evidence="2 3" key="1">
    <citation type="submission" date="2018-06" db="EMBL/GenBank/DDBJ databases">
        <authorList>
            <consortium name="Pathogen Informatics"/>
            <person name="Doyle S."/>
        </authorList>
    </citation>
    <scope>NUCLEOTIDE SEQUENCE [LARGE SCALE GENOMIC DNA]</scope>
    <source>
        <strain evidence="2 3">NCTC10661</strain>
    </source>
</reference>
<dbReference type="InterPro" id="IPR008727">
    <property type="entry name" value="PAAR_motif"/>
</dbReference>
<organism evidence="2 3">
    <name type="scientific">Burkholderia cepacia</name>
    <name type="common">Pseudomonas cepacia</name>
    <dbReference type="NCBI Taxonomy" id="292"/>
    <lineage>
        <taxon>Bacteria</taxon>
        <taxon>Pseudomonadati</taxon>
        <taxon>Pseudomonadota</taxon>
        <taxon>Betaproteobacteria</taxon>
        <taxon>Burkholderiales</taxon>
        <taxon>Burkholderiaceae</taxon>
        <taxon>Burkholderia</taxon>
        <taxon>Burkholderia cepacia complex</taxon>
    </lineage>
</organism>
<name>A0AAE8NLP1_BURCE</name>
<feature type="region of interest" description="Disordered" evidence="1">
    <location>
        <begin position="170"/>
        <end position="208"/>
    </location>
</feature>
<dbReference type="EMBL" id="UARD01000056">
    <property type="protein sequence ID" value="SQA60662.1"/>
    <property type="molecule type" value="Genomic_DNA"/>
</dbReference>
<dbReference type="Gene3D" id="2.60.200.60">
    <property type="match status" value="1"/>
</dbReference>
<dbReference type="Proteomes" id="UP000250416">
    <property type="component" value="Unassembled WGS sequence"/>
</dbReference>
<feature type="region of interest" description="Disordered" evidence="1">
    <location>
        <begin position="1"/>
        <end position="20"/>
    </location>
</feature>
<dbReference type="Pfam" id="PF05488">
    <property type="entry name" value="PAAR_motif"/>
    <property type="match status" value="1"/>
</dbReference>
<dbReference type="AlphaFoldDB" id="A0AAE8NLP1"/>
<feature type="compositionally biased region" description="Polar residues" evidence="1">
    <location>
        <begin position="186"/>
        <end position="201"/>
    </location>
</feature>
<gene>
    <name evidence="2" type="ORF">NCTC10661_06846</name>
</gene>